<dbReference type="InterPro" id="IPR036505">
    <property type="entry name" value="Amidase/PGRP_sf"/>
</dbReference>
<evidence type="ECO:0000313" key="7">
    <source>
        <dbReference type="EMBL" id="CAA9589653.1"/>
    </source>
</evidence>
<dbReference type="EC" id="3.5.1.28" evidence="2"/>
<organism evidence="7">
    <name type="scientific">uncultured Synechococcales cyanobacterium</name>
    <dbReference type="NCBI Taxonomy" id="1936017"/>
    <lineage>
        <taxon>Bacteria</taxon>
        <taxon>Bacillati</taxon>
        <taxon>Cyanobacteriota</taxon>
        <taxon>Cyanophyceae</taxon>
        <taxon>Synechococcales</taxon>
        <taxon>environmental samples</taxon>
    </lineage>
</organism>
<dbReference type="GO" id="GO:0008745">
    <property type="term" value="F:N-acetylmuramoyl-L-alanine amidase activity"/>
    <property type="evidence" value="ECO:0007669"/>
    <property type="project" value="UniProtKB-EC"/>
</dbReference>
<dbReference type="PANTHER" id="PTHR30417:SF1">
    <property type="entry name" value="N-ACETYLMURAMOYL-L-ALANINE AMIDASE AMID"/>
    <property type="match status" value="1"/>
</dbReference>
<feature type="domain" description="N-acetylmuramoyl-L-alanine amidase" evidence="6">
    <location>
        <begin position="130"/>
        <end position="283"/>
    </location>
</feature>
<reference evidence="7" key="1">
    <citation type="submission" date="2020-02" db="EMBL/GenBank/DDBJ databases">
        <authorList>
            <person name="Meier V. D."/>
        </authorList>
    </citation>
    <scope>NUCLEOTIDE SEQUENCE</scope>
    <source>
        <strain evidence="7">AVDCRST_MAG81</strain>
    </source>
</reference>
<dbReference type="SUPFAM" id="SSF55846">
    <property type="entry name" value="N-acetylmuramoyl-L-alanine amidase-like"/>
    <property type="match status" value="1"/>
</dbReference>
<feature type="compositionally biased region" description="Basic and acidic residues" evidence="5">
    <location>
        <begin position="39"/>
        <end position="52"/>
    </location>
</feature>
<feature type="region of interest" description="Disordered" evidence="5">
    <location>
        <begin position="32"/>
        <end position="52"/>
    </location>
</feature>
<dbReference type="InterPro" id="IPR051206">
    <property type="entry name" value="NAMLAA_amidase_2"/>
</dbReference>
<keyword evidence="4" id="KW-0961">Cell wall biogenesis/degradation</keyword>
<dbReference type="Pfam" id="PF01510">
    <property type="entry name" value="Amidase_2"/>
    <property type="match status" value="1"/>
</dbReference>
<evidence type="ECO:0000256" key="2">
    <source>
        <dbReference type="ARBA" id="ARBA00011901"/>
    </source>
</evidence>
<evidence type="ECO:0000256" key="1">
    <source>
        <dbReference type="ARBA" id="ARBA00001561"/>
    </source>
</evidence>
<dbReference type="AlphaFoldDB" id="A0A6J4VXU7"/>
<dbReference type="Gene3D" id="3.40.80.10">
    <property type="entry name" value="Peptidoglycan recognition protein-like"/>
    <property type="match status" value="1"/>
</dbReference>
<dbReference type="SMART" id="SM00644">
    <property type="entry name" value="Ami_2"/>
    <property type="match status" value="1"/>
</dbReference>
<accession>A0A6J4VXU7</accession>
<proteinExistence type="predicted"/>
<keyword evidence="3" id="KW-0378">Hydrolase</keyword>
<dbReference type="PANTHER" id="PTHR30417">
    <property type="entry name" value="N-ACETYLMURAMOYL-L-ALANINE AMIDASE AMID"/>
    <property type="match status" value="1"/>
</dbReference>
<evidence type="ECO:0000256" key="5">
    <source>
        <dbReference type="SAM" id="MobiDB-lite"/>
    </source>
</evidence>
<evidence type="ECO:0000256" key="4">
    <source>
        <dbReference type="ARBA" id="ARBA00023316"/>
    </source>
</evidence>
<evidence type="ECO:0000256" key="3">
    <source>
        <dbReference type="ARBA" id="ARBA00022801"/>
    </source>
</evidence>
<protein>
    <recommendedName>
        <fullName evidence="2">N-acetylmuramoyl-L-alanine amidase</fullName>
        <ecNumber evidence="2">3.5.1.28</ecNumber>
    </recommendedName>
</protein>
<dbReference type="CDD" id="cd06583">
    <property type="entry name" value="PGRP"/>
    <property type="match status" value="1"/>
</dbReference>
<sequence>MSDTELKLLAITAILTPLGLVTLLATVNPGGAELAQKPEPLKKQKPLDPSDRLFKQTTPLIKGIKEQQAASPTCQPGHASKLARAKAQATQAQSQAPINHSVDVLAVGPSYTPRQAKALIHPTNYGERSSRDIYGKPLTNQYIVVLHETVGPVGATIRFFQTPHYKDEEQVSYHALITLDGTIVYLMPPGKRAFGAGNSVFNGPLGRETVKTKVQLPPSVNNFAYHIALETPADGNNNNSRHSGYTNNQYQSLAWLTGRTKVPDSRITTHQAIDQSGERQDPRSFDFQKFLALLHSHRANLNNQCSEQL</sequence>
<evidence type="ECO:0000259" key="6">
    <source>
        <dbReference type="SMART" id="SM00644"/>
    </source>
</evidence>
<dbReference type="GO" id="GO:0009254">
    <property type="term" value="P:peptidoglycan turnover"/>
    <property type="evidence" value="ECO:0007669"/>
    <property type="project" value="TreeGrafter"/>
</dbReference>
<dbReference type="EMBL" id="CADCWO010000247">
    <property type="protein sequence ID" value="CAA9589653.1"/>
    <property type="molecule type" value="Genomic_DNA"/>
</dbReference>
<gene>
    <name evidence="7" type="ORF">AVDCRST_MAG81-4796</name>
</gene>
<dbReference type="GO" id="GO:0071555">
    <property type="term" value="P:cell wall organization"/>
    <property type="evidence" value="ECO:0007669"/>
    <property type="project" value="UniProtKB-KW"/>
</dbReference>
<dbReference type="InterPro" id="IPR002502">
    <property type="entry name" value="Amidase_domain"/>
</dbReference>
<name>A0A6J4VXU7_9CYAN</name>
<dbReference type="GO" id="GO:0009253">
    <property type="term" value="P:peptidoglycan catabolic process"/>
    <property type="evidence" value="ECO:0007669"/>
    <property type="project" value="InterPro"/>
</dbReference>
<comment type="catalytic activity">
    <reaction evidence="1">
        <text>Hydrolyzes the link between N-acetylmuramoyl residues and L-amino acid residues in certain cell-wall glycopeptides.</text>
        <dbReference type="EC" id="3.5.1.28"/>
    </reaction>
</comment>